<comment type="caution">
    <text evidence="1">The sequence shown here is derived from an EMBL/GenBank/DDBJ whole genome shotgun (WGS) entry which is preliminary data.</text>
</comment>
<evidence type="ECO:0000313" key="1">
    <source>
        <dbReference type="EMBL" id="TQV94272.1"/>
    </source>
</evidence>
<dbReference type="Proteomes" id="UP000315783">
    <property type="component" value="Unassembled WGS sequence"/>
</dbReference>
<reference evidence="1 2" key="1">
    <citation type="journal article" date="2019" name="Appl. Microbiol. Biotechnol.">
        <title>Genome sequence of Isaria javanica and comparative genome analysis insights into family S53 peptidase evolution in fungal entomopathogens.</title>
        <authorList>
            <person name="Lin R."/>
            <person name="Zhang X."/>
            <person name="Xin B."/>
            <person name="Zou M."/>
            <person name="Gao Y."/>
            <person name="Qin F."/>
            <person name="Hu Q."/>
            <person name="Xie B."/>
            <person name="Cheng X."/>
        </authorList>
    </citation>
    <scope>NUCLEOTIDE SEQUENCE [LARGE SCALE GENOMIC DNA]</scope>
    <source>
        <strain evidence="1 2">IJ1G</strain>
    </source>
</reference>
<dbReference type="AlphaFoldDB" id="A0A545UXT1"/>
<sequence>MNSRQSQLASSQQPKMSLSTLHQNQLFPVCSHNVTTACVILAVQPPCLARPTAGTSPKSRISVIPPRSRPLPMACWGAVSLLDNLLVWWTAHSPWLHGLTIVFAQGLLFSVFIGDVSMPDTNKPNILDSSQVPIIGPVKTSIMYAGQ</sequence>
<organism evidence="1 2">
    <name type="scientific">Cordyceps javanica</name>
    <dbReference type="NCBI Taxonomy" id="43265"/>
    <lineage>
        <taxon>Eukaryota</taxon>
        <taxon>Fungi</taxon>
        <taxon>Dikarya</taxon>
        <taxon>Ascomycota</taxon>
        <taxon>Pezizomycotina</taxon>
        <taxon>Sordariomycetes</taxon>
        <taxon>Hypocreomycetidae</taxon>
        <taxon>Hypocreales</taxon>
        <taxon>Cordycipitaceae</taxon>
        <taxon>Cordyceps</taxon>
    </lineage>
</organism>
<keyword evidence="2" id="KW-1185">Reference proteome</keyword>
<dbReference type="EMBL" id="SPUK01000010">
    <property type="protein sequence ID" value="TQV94272.1"/>
    <property type="molecule type" value="Genomic_DNA"/>
</dbReference>
<proteinExistence type="predicted"/>
<name>A0A545UXT1_9HYPO</name>
<gene>
    <name evidence="1" type="ORF">IF1G_07151</name>
</gene>
<protein>
    <submittedName>
        <fullName evidence="1">Uncharacterized protein</fullName>
    </submittedName>
</protein>
<evidence type="ECO:0000313" key="2">
    <source>
        <dbReference type="Proteomes" id="UP000315783"/>
    </source>
</evidence>
<accession>A0A545UXT1</accession>